<evidence type="ECO:0000313" key="1">
    <source>
        <dbReference type="EMBL" id="KAI0093415.1"/>
    </source>
</evidence>
<organism evidence="1 2">
    <name type="scientific">Irpex rosettiformis</name>
    <dbReference type="NCBI Taxonomy" id="378272"/>
    <lineage>
        <taxon>Eukaryota</taxon>
        <taxon>Fungi</taxon>
        <taxon>Dikarya</taxon>
        <taxon>Basidiomycota</taxon>
        <taxon>Agaricomycotina</taxon>
        <taxon>Agaricomycetes</taxon>
        <taxon>Polyporales</taxon>
        <taxon>Irpicaceae</taxon>
        <taxon>Irpex</taxon>
    </lineage>
</organism>
<comment type="caution">
    <text evidence="1">The sequence shown here is derived from an EMBL/GenBank/DDBJ whole genome shotgun (WGS) entry which is preliminary data.</text>
</comment>
<protein>
    <submittedName>
        <fullName evidence="1">Uncharacterized protein</fullName>
    </submittedName>
</protein>
<dbReference type="EMBL" id="MU274902">
    <property type="protein sequence ID" value="KAI0093415.1"/>
    <property type="molecule type" value="Genomic_DNA"/>
</dbReference>
<keyword evidence="2" id="KW-1185">Reference proteome</keyword>
<proteinExistence type="predicted"/>
<evidence type="ECO:0000313" key="2">
    <source>
        <dbReference type="Proteomes" id="UP001055072"/>
    </source>
</evidence>
<gene>
    <name evidence="1" type="ORF">BDY19DRAFT_923615</name>
</gene>
<accession>A0ACB8UI80</accession>
<dbReference type="Proteomes" id="UP001055072">
    <property type="component" value="Unassembled WGS sequence"/>
</dbReference>
<feature type="non-terminal residue" evidence="1">
    <location>
        <position position="100"/>
    </location>
</feature>
<reference evidence="1" key="1">
    <citation type="journal article" date="2021" name="Environ. Microbiol.">
        <title>Gene family expansions and transcriptome signatures uncover fungal adaptations to wood decay.</title>
        <authorList>
            <person name="Hage H."/>
            <person name="Miyauchi S."/>
            <person name="Viragh M."/>
            <person name="Drula E."/>
            <person name="Min B."/>
            <person name="Chaduli D."/>
            <person name="Navarro D."/>
            <person name="Favel A."/>
            <person name="Norest M."/>
            <person name="Lesage-Meessen L."/>
            <person name="Balint B."/>
            <person name="Merenyi Z."/>
            <person name="de Eugenio L."/>
            <person name="Morin E."/>
            <person name="Martinez A.T."/>
            <person name="Baldrian P."/>
            <person name="Stursova M."/>
            <person name="Martinez M.J."/>
            <person name="Novotny C."/>
            <person name="Magnuson J.K."/>
            <person name="Spatafora J.W."/>
            <person name="Maurice S."/>
            <person name="Pangilinan J."/>
            <person name="Andreopoulos W."/>
            <person name="LaButti K."/>
            <person name="Hundley H."/>
            <person name="Na H."/>
            <person name="Kuo A."/>
            <person name="Barry K."/>
            <person name="Lipzen A."/>
            <person name="Henrissat B."/>
            <person name="Riley R."/>
            <person name="Ahrendt S."/>
            <person name="Nagy L.G."/>
            <person name="Grigoriev I.V."/>
            <person name="Martin F."/>
            <person name="Rosso M.N."/>
        </authorList>
    </citation>
    <scope>NUCLEOTIDE SEQUENCE</scope>
    <source>
        <strain evidence="1">CBS 384.51</strain>
    </source>
</reference>
<sequence length="100" mass="11459">MIRTSVGLQCICATRLVVGAMLVPPSEDDTQMSSLACRSCYLGNIWLSNKMHTREIDSLDTIVHFSEVVLLRHWFFHFTSALVSFQATHDWCRSNFCYVL</sequence>
<name>A0ACB8UI80_9APHY</name>